<evidence type="ECO:0000256" key="1">
    <source>
        <dbReference type="SAM" id="MobiDB-lite"/>
    </source>
</evidence>
<feature type="compositionally biased region" description="Low complexity" evidence="1">
    <location>
        <begin position="165"/>
        <end position="175"/>
    </location>
</feature>
<protein>
    <recommendedName>
        <fullName evidence="4">G-patch domain-containing protein</fullName>
    </recommendedName>
</protein>
<feature type="compositionally biased region" description="Basic residues" evidence="1">
    <location>
        <begin position="367"/>
        <end position="377"/>
    </location>
</feature>
<feature type="compositionally biased region" description="Basic and acidic residues" evidence="1">
    <location>
        <begin position="231"/>
        <end position="243"/>
    </location>
</feature>
<evidence type="ECO:0000313" key="3">
    <source>
        <dbReference type="Proteomes" id="UP000015241"/>
    </source>
</evidence>
<feature type="compositionally biased region" description="Polar residues" evidence="1">
    <location>
        <begin position="110"/>
        <end position="124"/>
    </location>
</feature>
<gene>
    <name evidence="2" type="ORF">FOMPIDRAFT_1027340</name>
</gene>
<dbReference type="AlphaFoldDB" id="S8EIT3"/>
<feature type="compositionally biased region" description="Basic and acidic residues" evidence="1">
    <location>
        <begin position="355"/>
        <end position="366"/>
    </location>
</feature>
<dbReference type="OrthoDB" id="3366546at2759"/>
<feature type="compositionally biased region" description="Basic and acidic residues" evidence="1">
    <location>
        <begin position="206"/>
        <end position="223"/>
    </location>
</feature>
<feature type="compositionally biased region" description="Basic and acidic residues" evidence="1">
    <location>
        <begin position="268"/>
        <end position="313"/>
    </location>
</feature>
<dbReference type="STRING" id="743788.S8EIT3"/>
<dbReference type="InParanoid" id="S8EIT3"/>
<evidence type="ECO:0008006" key="4">
    <source>
        <dbReference type="Google" id="ProtNLM"/>
    </source>
</evidence>
<organism evidence="2 3">
    <name type="scientific">Fomitopsis schrenkii</name>
    <name type="common">Brown rot fungus</name>
    <dbReference type="NCBI Taxonomy" id="2126942"/>
    <lineage>
        <taxon>Eukaryota</taxon>
        <taxon>Fungi</taxon>
        <taxon>Dikarya</taxon>
        <taxon>Basidiomycota</taxon>
        <taxon>Agaricomycotina</taxon>
        <taxon>Agaricomycetes</taxon>
        <taxon>Polyporales</taxon>
        <taxon>Fomitopsis</taxon>
    </lineage>
</organism>
<accession>S8EIT3</accession>
<dbReference type="HOGENOM" id="CLU_061417_0_0_1"/>
<sequence length="377" mass="41166">MPIDGHAYLVKQGWGGKGTGLRHGAIARPVTITQKKTLSGVGKDRDEAIPFWDHVFEAAAMSIQVKVSKDSDDDDSDSDAAPTPTLELQRTKTGMISHRQHKTGAPALSGTATPDSQASGSVTPRRSVMAAAKQEAAKRMLYANFFRGPVLGPTDPDEASSSGSPAATIEAAPAPEAKESVGAPKKTNKKGKERATEPSPEDLVDAPEKKRSKAETAGEDRTNKEKRRPKREKETEKDEGERKEKKRRKRQAEQGSADEAVEKKRRKRDTEAGTEKEGEDRKAAKAERKQRKQEKQAAKEVRRRRKQEEKEAAAADDGDGGPTGDADEDHADDTSEGPAHLAPEDVPRKRRKRDKVPTSEESESRGASKKRRKPSSC</sequence>
<feature type="region of interest" description="Disordered" evidence="1">
    <location>
        <begin position="67"/>
        <end position="134"/>
    </location>
</feature>
<feature type="compositionally biased region" description="Acidic residues" evidence="1">
    <location>
        <begin position="314"/>
        <end position="335"/>
    </location>
</feature>
<name>S8EIT3_FOMSC</name>
<dbReference type="eggNOG" id="ENOG502S8NF">
    <property type="taxonomic scope" value="Eukaryota"/>
</dbReference>
<dbReference type="EMBL" id="KE504124">
    <property type="protein sequence ID" value="EPT05117.1"/>
    <property type="molecule type" value="Genomic_DNA"/>
</dbReference>
<keyword evidence="3" id="KW-1185">Reference proteome</keyword>
<evidence type="ECO:0000313" key="2">
    <source>
        <dbReference type="EMBL" id="EPT05117.1"/>
    </source>
</evidence>
<proteinExistence type="predicted"/>
<reference evidence="2 3" key="1">
    <citation type="journal article" date="2012" name="Science">
        <title>The Paleozoic origin of enzymatic lignin decomposition reconstructed from 31 fungal genomes.</title>
        <authorList>
            <person name="Floudas D."/>
            <person name="Binder M."/>
            <person name="Riley R."/>
            <person name="Barry K."/>
            <person name="Blanchette R.A."/>
            <person name="Henrissat B."/>
            <person name="Martinez A.T."/>
            <person name="Otillar R."/>
            <person name="Spatafora J.W."/>
            <person name="Yadav J.S."/>
            <person name="Aerts A."/>
            <person name="Benoit I."/>
            <person name="Boyd A."/>
            <person name="Carlson A."/>
            <person name="Copeland A."/>
            <person name="Coutinho P.M."/>
            <person name="de Vries R.P."/>
            <person name="Ferreira P."/>
            <person name="Findley K."/>
            <person name="Foster B."/>
            <person name="Gaskell J."/>
            <person name="Glotzer D."/>
            <person name="Gorecki P."/>
            <person name="Heitman J."/>
            <person name="Hesse C."/>
            <person name="Hori C."/>
            <person name="Igarashi K."/>
            <person name="Jurgens J.A."/>
            <person name="Kallen N."/>
            <person name="Kersten P."/>
            <person name="Kohler A."/>
            <person name="Kuees U."/>
            <person name="Kumar T.K.A."/>
            <person name="Kuo A."/>
            <person name="LaButti K."/>
            <person name="Larrondo L.F."/>
            <person name="Lindquist E."/>
            <person name="Ling A."/>
            <person name="Lombard V."/>
            <person name="Lucas S."/>
            <person name="Lundell T."/>
            <person name="Martin R."/>
            <person name="McLaughlin D.J."/>
            <person name="Morgenstern I."/>
            <person name="Morin E."/>
            <person name="Murat C."/>
            <person name="Nagy L.G."/>
            <person name="Nolan M."/>
            <person name="Ohm R.A."/>
            <person name="Patyshakuliyeva A."/>
            <person name="Rokas A."/>
            <person name="Ruiz-Duenas F.J."/>
            <person name="Sabat G."/>
            <person name="Salamov A."/>
            <person name="Samejima M."/>
            <person name="Schmutz J."/>
            <person name="Slot J.C."/>
            <person name="St John F."/>
            <person name="Stenlid J."/>
            <person name="Sun H."/>
            <person name="Sun S."/>
            <person name="Syed K."/>
            <person name="Tsang A."/>
            <person name="Wiebenga A."/>
            <person name="Young D."/>
            <person name="Pisabarro A."/>
            <person name="Eastwood D.C."/>
            <person name="Martin F."/>
            <person name="Cullen D."/>
            <person name="Grigoriev I.V."/>
            <person name="Hibbett D.S."/>
        </authorList>
    </citation>
    <scope>NUCLEOTIDE SEQUENCE</scope>
    <source>
        <strain evidence="3">FP-58527</strain>
    </source>
</reference>
<feature type="region of interest" description="Disordered" evidence="1">
    <location>
        <begin position="147"/>
        <end position="377"/>
    </location>
</feature>
<dbReference type="Proteomes" id="UP000015241">
    <property type="component" value="Unassembled WGS sequence"/>
</dbReference>